<feature type="transmembrane region" description="Helical" evidence="7">
    <location>
        <begin position="194"/>
        <end position="218"/>
    </location>
</feature>
<feature type="transmembrane region" description="Helical" evidence="7">
    <location>
        <begin position="54"/>
        <end position="73"/>
    </location>
</feature>
<evidence type="ECO:0000256" key="4">
    <source>
        <dbReference type="ARBA" id="ARBA00022692"/>
    </source>
</evidence>
<feature type="transmembrane region" description="Helical" evidence="7">
    <location>
        <begin position="25"/>
        <end position="42"/>
    </location>
</feature>
<feature type="transmembrane region" description="Helical" evidence="7">
    <location>
        <begin position="93"/>
        <end position="116"/>
    </location>
</feature>
<keyword evidence="5 7" id="KW-1133">Transmembrane helix</keyword>
<evidence type="ECO:0000313" key="9">
    <source>
        <dbReference type="Proteomes" id="UP000280842"/>
    </source>
</evidence>
<name>A0A3M0BNZ4_9AQUI</name>
<keyword evidence="6 7" id="KW-0472">Membrane</keyword>
<feature type="transmembrane region" description="Helical" evidence="7">
    <location>
        <begin position="160"/>
        <end position="182"/>
    </location>
</feature>
<evidence type="ECO:0000256" key="5">
    <source>
        <dbReference type="ARBA" id="ARBA00022989"/>
    </source>
</evidence>
<evidence type="ECO:0000256" key="7">
    <source>
        <dbReference type="SAM" id="Phobius"/>
    </source>
</evidence>
<sequence length="294" mass="33003">MLGAEVTFDVALPKVVWGWLVSTNMWAKSIATGTFLLGLYFIKKYPEQDNFFRKWLPILGIIFIGITLLVTVLDLHHMFRFWKIFVFAHFTSAVTLGAWVVSAFVIVLLIAFWSWVTGNKKLLDRIMIPGFILAFFSTIYTAGIMGEATAREVWVFPAEMISMLLSAMIAGSAAYLVVDAIYGNVLKEEIRRELGYILFGSAGLAAAMFIGELFFAKIHSEFAYKTIEILAFGDVAPFFWGGMFLTFIIPMVLVGIANENKKYQYAFLGALSAIVGLWLIKHAWLIAPQYLPLS</sequence>
<dbReference type="OrthoDB" id="9770779at2"/>
<proteinExistence type="inferred from homology"/>
<evidence type="ECO:0000256" key="6">
    <source>
        <dbReference type="ARBA" id="ARBA00023136"/>
    </source>
</evidence>
<dbReference type="PANTHER" id="PTHR34856:SF2">
    <property type="entry name" value="PROTEIN NRFD"/>
    <property type="match status" value="1"/>
</dbReference>
<keyword evidence="4 7" id="KW-0812">Transmembrane</keyword>
<keyword evidence="9" id="KW-1185">Reference proteome</keyword>
<protein>
    <submittedName>
        <fullName evidence="8">Formate-dependent nitrite reductase membrane component NrfD</fullName>
    </submittedName>
</protein>
<feature type="transmembrane region" description="Helical" evidence="7">
    <location>
        <begin position="128"/>
        <end position="148"/>
    </location>
</feature>
<dbReference type="GO" id="GO:0005886">
    <property type="term" value="C:plasma membrane"/>
    <property type="evidence" value="ECO:0007669"/>
    <property type="project" value="UniProtKB-SubCell"/>
</dbReference>
<feature type="transmembrane region" description="Helical" evidence="7">
    <location>
        <begin position="265"/>
        <end position="287"/>
    </location>
</feature>
<dbReference type="EMBL" id="REFO01000012">
    <property type="protein sequence ID" value="RMA96155.1"/>
    <property type="molecule type" value="Genomic_DNA"/>
</dbReference>
<evidence type="ECO:0000256" key="1">
    <source>
        <dbReference type="ARBA" id="ARBA00004651"/>
    </source>
</evidence>
<keyword evidence="3" id="KW-1003">Cell membrane</keyword>
<comment type="subcellular location">
    <subcellularLocation>
        <location evidence="1">Cell membrane</location>
        <topology evidence="1">Multi-pass membrane protein</topology>
    </subcellularLocation>
</comment>
<accession>A0A3M0BNZ4</accession>
<evidence type="ECO:0000256" key="2">
    <source>
        <dbReference type="ARBA" id="ARBA00008929"/>
    </source>
</evidence>
<evidence type="ECO:0000313" key="8">
    <source>
        <dbReference type="EMBL" id="RMA96155.1"/>
    </source>
</evidence>
<dbReference type="InterPro" id="IPR005614">
    <property type="entry name" value="NrfD-like"/>
</dbReference>
<dbReference type="Pfam" id="PF03916">
    <property type="entry name" value="NrfD"/>
    <property type="match status" value="1"/>
</dbReference>
<reference evidence="8 9" key="1">
    <citation type="submission" date="2018-10" db="EMBL/GenBank/DDBJ databases">
        <title>Genomic Encyclopedia of Archaeal and Bacterial Type Strains, Phase II (KMG-II): from individual species to whole genera.</title>
        <authorList>
            <person name="Goeker M."/>
        </authorList>
    </citation>
    <scope>NUCLEOTIDE SEQUENCE [LARGE SCALE GENOMIC DNA]</scope>
    <source>
        <strain evidence="8 9">VM1</strain>
    </source>
</reference>
<dbReference type="RefSeq" id="WP_121923284.1">
    <property type="nucleotide sequence ID" value="NZ_REFO01000012.1"/>
</dbReference>
<gene>
    <name evidence="8" type="ORF">CLV39_1169</name>
</gene>
<evidence type="ECO:0000256" key="3">
    <source>
        <dbReference type="ARBA" id="ARBA00022475"/>
    </source>
</evidence>
<dbReference type="PANTHER" id="PTHR34856">
    <property type="entry name" value="PROTEIN NRFD"/>
    <property type="match status" value="1"/>
</dbReference>
<dbReference type="Proteomes" id="UP000280842">
    <property type="component" value="Unassembled WGS sequence"/>
</dbReference>
<dbReference type="Gene3D" id="1.20.1630.10">
    <property type="entry name" value="Formate dehydrogenase/DMSO reductase domain"/>
    <property type="match status" value="1"/>
</dbReference>
<comment type="caution">
    <text evidence="8">The sequence shown here is derived from an EMBL/GenBank/DDBJ whole genome shotgun (WGS) entry which is preliminary data.</text>
</comment>
<comment type="similarity">
    <text evidence="2">Belongs to the NrfD family.</text>
</comment>
<dbReference type="AlphaFoldDB" id="A0A3M0BNZ4"/>
<organism evidence="8 9">
    <name type="scientific">Hydrogenothermus marinus</name>
    <dbReference type="NCBI Taxonomy" id="133270"/>
    <lineage>
        <taxon>Bacteria</taxon>
        <taxon>Pseudomonadati</taxon>
        <taxon>Aquificota</taxon>
        <taxon>Aquificia</taxon>
        <taxon>Aquificales</taxon>
        <taxon>Hydrogenothermaceae</taxon>
        <taxon>Hydrogenothermus</taxon>
    </lineage>
</organism>
<feature type="transmembrane region" description="Helical" evidence="7">
    <location>
        <begin position="238"/>
        <end position="258"/>
    </location>
</feature>
<dbReference type="InterPro" id="IPR052049">
    <property type="entry name" value="Electron_transfer_protein"/>
</dbReference>